<dbReference type="InterPro" id="IPR024078">
    <property type="entry name" value="LmbE-like_dom_sf"/>
</dbReference>
<reference evidence="2 3" key="1">
    <citation type="submission" date="2020-07" db="EMBL/GenBank/DDBJ databases">
        <title>Sequencing the genomes of 1000 actinobacteria strains.</title>
        <authorList>
            <person name="Klenk H.-P."/>
        </authorList>
    </citation>
    <scope>NUCLEOTIDE SEQUENCE [LARGE SCALE GENOMIC DNA]</scope>
    <source>
        <strain evidence="2 3">LI1</strain>
    </source>
</reference>
<feature type="transmembrane region" description="Helical" evidence="1">
    <location>
        <begin position="208"/>
        <end position="229"/>
    </location>
</feature>
<dbReference type="RefSeq" id="WP_246318369.1">
    <property type="nucleotide sequence ID" value="NZ_JACCFM010000001.1"/>
</dbReference>
<evidence type="ECO:0000313" key="2">
    <source>
        <dbReference type="EMBL" id="NYJ19751.1"/>
    </source>
</evidence>
<dbReference type="Proteomes" id="UP000537260">
    <property type="component" value="Unassembled WGS sequence"/>
</dbReference>
<keyword evidence="1" id="KW-1133">Transmembrane helix</keyword>
<evidence type="ECO:0000313" key="3">
    <source>
        <dbReference type="Proteomes" id="UP000537260"/>
    </source>
</evidence>
<feature type="transmembrane region" description="Helical" evidence="1">
    <location>
        <begin position="290"/>
        <end position="316"/>
    </location>
</feature>
<keyword evidence="1" id="KW-0812">Transmembrane</keyword>
<accession>A0A7Z0EDP0</accession>
<dbReference type="EMBL" id="JACCFM010000001">
    <property type="protein sequence ID" value="NYJ19751.1"/>
    <property type="molecule type" value="Genomic_DNA"/>
</dbReference>
<dbReference type="Gene3D" id="3.40.50.10320">
    <property type="entry name" value="LmbE-like"/>
    <property type="match status" value="1"/>
</dbReference>
<dbReference type="SUPFAM" id="SSF102588">
    <property type="entry name" value="LmbE-like"/>
    <property type="match status" value="1"/>
</dbReference>
<keyword evidence="1" id="KW-0472">Membrane</keyword>
<feature type="transmembrane region" description="Helical" evidence="1">
    <location>
        <begin position="265"/>
        <end position="284"/>
    </location>
</feature>
<name>A0A7Z0EDP0_9MICO</name>
<proteinExistence type="predicted"/>
<keyword evidence="3" id="KW-1185">Reference proteome</keyword>
<comment type="caution">
    <text evidence="2">The sequence shown here is derived from an EMBL/GenBank/DDBJ whole genome shotgun (WGS) entry which is preliminary data.</text>
</comment>
<dbReference type="AlphaFoldDB" id="A0A7Z0EDP0"/>
<organism evidence="2 3">
    <name type="scientific">Glaciibacter psychrotolerans</name>
    <dbReference type="NCBI Taxonomy" id="670054"/>
    <lineage>
        <taxon>Bacteria</taxon>
        <taxon>Bacillati</taxon>
        <taxon>Actinomycetota</taxon>
        <taxon>Actinomycetes</taxon>
        <taxon>Micrococcales</taxon>
        <taxon>Microbacteriaceae</taxon>
        <taxon>Glaciibacter</taxon>
    </lineage>
</organism>
<gene>
    <name evidence="2" type="ORF">HNR05_001542</name>
</gene>
<sequence length="323" mass="33403">MMVMSGNRERVVFVVGRPGDESLITGGTIARLRSDGALVSVLFGAVGDQPDSSTRTALAELDVTEWAVVPAASGGSIDDDDRELDAFLATLLRRIEPTAVVIGTDDDRLRSALTHAAMDAGTPVFVSRRVSSSASQRLTAIDVTAQVDQKLRAIAAYPGRWSVVDHTAHEPDGAVLAITGSEAYAQTSVGNRAGRADAEPDVTPVGRAAAAVLALIVGAVFGMLGTVAHQTTVSVFGWAFPIGLILAILATGALLVGLRLVLHDRLAVLGAALGMLGTIFLLSLKSVGGSVLIPAGTLGLVWTVVPALVAALVLAWPQLPPRR</sequence>
<evidence type="ECO:0000256" key="1">
    <source>
        <dbReference type="SAM" id="Phobius"/>
    </source>
</evidence>
<protein>
    <submittedName>
        <fullName evidence="2">LmbE family N-acetylglucosaminyl deacetylase</fullName>
    </submittedName>
</protein>
<feature type="transmembrane region" description="Helical" evidence="1">
    <location>
        <begin position="235"/>
        <end position="258"/>
    </location>
</feature>